<dbReference type="Gene3D" id="3.40.50.1820">
    <property type="entry name" value="alpha/beta hydrolase"/>
    <property type="match status" value="1"/>
</dbReference>
<accession>A0A0F8YHF0</accession>
<sequence length="105" mass="11955">FPTYWVGLRHPEVFSVVAARNCNFSRGNLDGWYPPEASKMNVIVYYGQNDPPTIVVQSKAAISYLRAKGFTNLKTDILPGSGHQRKPDVAMNFFRRNWRAPRPSI</sequence>
<dbReference type="EMBL" id="LAZR01069580">
    <property type="protein sequence ID" value="KKK47436.1"/>
    <property type="molecule type" value="Genomic_DNA"/>
</dbReference>
<organism evidence="1">
    <name type="scientific">marine sediment metagenome</name>
    <dbReference type="NCBI Taxonomy" id="412755"/>
    <lineage>
        <taxon>unclassified sequences</taxon>
        <taxon>metagenomes</taxon>
        <taxon>ecological metagenomes</taxon>
    </lineage>
</organism>
<proteinExistence type="predicted"/>
<evidence type="ECO:0000313" key="1">
    <source>
        <dbReference type="EMBL" id="KKK47436.1"/>
    </source>
</evidence>
<comment type="caution">
    <text evidence="1">The sequence shown here is derived from an EMBL/GenBank/DDBJ whole genome shotgun (WGS) entry which is preliminary data.</text>
</comment>
<feature type="non-terminal residue" evidence="1">
    <location>
        <position position="1"/>
    </location>
</feature>
<dbReference type="AlphaFoldDB" id="A0A0F8YHF0"/>
<dbReference type="SUPFAM" id="SSF53474">
    <property type="entry name" value="alpha/beta-Hydrolases"/>
    <property type="match status" value="1"/>
</dbReference>
<dbReference type="InterPro" id="IPR029058">
    <property type="entry name" value="AB_hydrolase_fold"/>
</dbReference>
<protein>
    <recommendedName>
        <fullName evidence="2">Peptidase S9 prolyl oligopeptidase catalytic domain-containing protein</fullName>
    </recommendedName>
</protein>
<evidence type="ECO:0008006" key="2">
    <source>
        <dbReference type="Google" id="ProtNLM"/>
    </source>
</evidence>
<gene>
    <name evidence="1" type="ORF">LCGC14_3155210</name>
</gene>
<reference evidence="1" key="1">
    <citation type="journal article" date="2015" name="Nature">
        <title>Complex archaea that bridge the gap between prokaryotes and eukaryotes.</title>
        <authorList>
            <person name="Spang A."/>
            <person name="Saw J.H."/>
            <person name="Jorgensen S.L."/>
            <person name="Zaremba-Niedzwiedzka K."/>
            <person name="Martijn J."/>
            <person name="Lind A.E."/>
            <person name="van Eijk R."/>
            <person name="Schleper C."/>
            <person name="Guy L."/>
            <person name="Ettema T.J."/>
        </authorList>
    </citation>
    <scope>NUCLEOTIDE SEQUENCE</scope>
</reference>
<name>A0A0F8YHF0_9ZZZZ</name>